<dbReference type="Gene3D" id="1.10.8.80">
    <property type="entry name" value="Magnesium chelatase subunit I, C-Terminal domain"/>
    <property type="match status" value="1"/>
</dbReference>
<dbReference type="CDD" id="cd00009">
    <property type="entry name" value="AAA"/>
    <property type="match status" value="1"/>
</dbReference>
<dbReference type="AlphaFoldDB" id="A0A7Y7PNC0"/>
<protein>
    <submittedName>
        <fullName evidence="6">MoxR family ATPase</fullName>
    </submittedName>
</protein>
<reference evidence="6 7" key="1">
    <citation type="submission" date="2020-05" db="EMBL/GenBank/DDBJ databases">
        <title>Hymenobacter terrestris sp. nov. and Hymenobacter lapidiphilus sp. nov., isolated from regoliths in Antarctica.</title>
        <authorList>
            <person name="Sedlacek I."/>
            <person name="Pantucek R."/>
            <person name="Zeman M."/>
            <person name="Holochova P."/>
            <person name="Kralova S."/>
            <person name="Stankova E."/>
            <person name="Sedo O."/>
            <person name="Micenkova L."/>
            <person name="Svec P."/>
            <person name="Gupta V."/>
            <person name="Sood U."/>
            <person name="Korpole U.S."/>
            <person name="Lal R."/>
        </authorList>
    </citation>
    <scope>NUCLEOTIDE SEQUENCE [LARGE SCALE GENOMIC DNA]</scope>
    <source>
        <strain evidence="6 7">P5342</strain>
    </source>
</reference>
<accession>A0A7Y7PNC0</accession>
<dbReference type="InterPro" id="IPR027417">
    <property type="entry name" value="P-loop_NTPase"/>
</dbReference>
<evidence type="ECO:0000256" key="1">
    <source>
        <dbReference type="ARBA" id="ARBA00022741"/>
    </source>
</evidence>
<name>A0A7Y7PNC0_9BACT</name>
<evidence type="ECO:0000259" key="4">
    <source>
        <dbReference type="Pfam" id="PF07726"/>
    </source>
</evidence>
<dbReference type="PANTHER" id="PTHR42759">
    <property type="entry name" value="MOXR FAMILY PROTEIN"/>
    <property type="match status" value="1"/>
</dbReference>
<gene>
    <name evidence="6" type="ORF">HW554_07140</name>
</gene>
<dbReference type="InterPro" id="IPR041628">
    <property type="entry name" value="ChlI/MoxR_AAA_lid"/>
</dbReference>
<proteinExistence type="inferred from homology"/>
<dbReference type="InterPro" id="IPR011703">
    <property type="entry name" value="ATPase_AAA-3"/>
</dbReference>
<dbReference type="RefSeq" id="WP_176907900.1">
    <property type="nucleotide sequence ID" value="NZ_JABKAU010000010.1"/>
</dbReference>
<sequence length="320" mass="35356">MPFASDKEAADALAAAYQKLRREIGKVIIGQEDVVELVLTAVFSQGHCLLVGVPGLAKTLLIQTVADALDLSFNRVQFTPDLMPSDIVGSETLNKERDFHFVPGPIFANIVLADEINRTPPKTQAALLESMQEYAVTVAGKRYALPRPFFVLATQNPIEQEGTYPLPEAQLDRFMFNIELGYPSYEAELQIVKNTTSNHRVQVEKVLHADEIQAFQQLVRRVPVADNVVEYAVGLVHKTRPNTGRAAARASQLLEWGAGPRASQHLIVGAKCHALIHGKYSPDIEDVQAVALPILRHRLVRNFKAEAEGITVDQLVKELL</sequence>
<dbReference type="PIRSF" id="PIRSF002849">
    <property type="entry name" value="AAA_ATPase_chaperone_MoxR_prd"/>
    <property type="match status" value="1"/>
</dbReference>
<dbReference type="Gene3D" id="3.40.50.300">
    <property type="entry name" value="P-loop containing nucleotide triphosphate hydrolases"/>
    <property type="match status" value="1"/>
</dbReference>
<dbReference type="SUPFAM" id="SSF52540">
    <property type="entry name" value="P-loop containing nucleoside triphosphate hydrolases"/>
    <property type="match status" value="1"/>
</dbReference>
<keyword evidence="1" id="KW-0547">Nucleotide-binding</keyword>
<dbReference type="Proteomes" id="UP000565521">
    <property type="component" value="Unassembled WGS sequence"/>
</dbReference>
<dbReference type="EMBL" id="JABKAU010000010">
    <property type="protein sequence ID" value="NVO30978.1"/>
    <property type="molecule type" value="Genomic_DNA"/>
</dbReference>
<dbReference type="Pfam" id="PF07726">
    <property type="entry name" value="AAA_3"/>
    <property type="match status" value="1"/>
</dbReference>
<evidence type="ECO:0000256" key="3">
    <source>
        <dbReference type="ARBA" id="ARBA00061607"/>
    </source>
</evidence>
<evidence type="ECO:0000259" key="5">
    <source>
        <dbReference type="Pfam" id="PF17863"/>
    </source>
</evidence>
<dbReference type="GO" id="GO:0016887">
    <property type="term" value="F:ATP hydrolysis activity"/>
    <property type="evidence" value="ECO:0007669"/>
    <property type="project" value="InterPro"/>
</dbReference>
<dbReference type="PANTHER" id="PTHR42759:SF1">
    <property type="entry name" value="MAGNESIUM-CHELATASE SUBUNIT CHLD"/>
    <property type="match status" value="1"/>
</dbReference>
<comment type="caution">
    <text evidence="6">The sequence shown here is derived from an EMBL/GenBank/DDBJ whole genome shotgun (WGS) entry which is preliminary data.</text>
</comment>
<keyword evidence="7" id="KW-1185">Reference proteome</keyword>
<evidence type="ECO:0000313" key="6">
    <source>
        <dbReference type="EMBL" id="NVO30978.1"/>
    </source>
</evidence>
<dbReference type="FunFam" id="3.40.50.300:FF:000640">
    <property type="entry name" value="MoxR family ATPase"/>
    <property type="match status" value="1"/>
</dbReference>
<comment type="similarity">
    <text evidence="3">Belongs to the MoxR family.</text>
</comment>
<dbReference type="Pfam" id="PF17863">
    <property type="entry name" value="AAA_lid_2"/>
    <property type="match status" value="1"/>
</dbReference>
<evidence type="ECO:0000256" key="2">
    <source>
        <dbReference type="ARBA" id="ARBA00022840"/>
    </source>
</evidence>
<feature type="domain" description="ATPase AAA-3" evidence="4">
    <location>
        <begin position="47"/>
        <end position="176"/>
    </location>
</feature>
<dbReference type="GO" id="GO:0005524">
    <property type="term" value="F:ATP binding"/>
    <property type="evidence" value="ECO:0007669"/>
    <property type="project" value="UniProtKB-KW"/>
</dbReference>
<feature type="domain" description="ChlI/MoxR AAA lid" evidence="5">
    <location>
        <begin position="247"/>
        <end position="318"/>
    </location>
</feature>
<evidence type="ECO:0000313" key="7">
    <source>
        <dbReference type="Proteomes" id="UP000565521"/>
    </source>
</evidence>
<organism evidence="6 7">
    <name type="scientific">Hymenobacter lapidiphilus</name>
    <dbReference type="NCBI Taxonomy" id="2608003"/>
    <lineage>
        <taxon>Bacteria</taxon>
        <taxon>Pseudomonadati</taxon>
        <taxon>Bacteroidota</taxon>
        <taxon>Cytophagia</taxon>
        <taxon>Cytophagales</taxon>
        <taxon>Hymenobacteraceae</taxon>
        <taxon>Hymenobacter</taxon>
    </lineage>
</organism>
<dbReference type="InterPro" id="IPR050764">
    <property type="entry name" value="CbbQ/NirQ/NorQ/GpvN"/>
</dbReference>
<keyword evidence="2" id="KW-0067">ATP-binding</keyword>